<dbReference type="SMART" id="SM00533">
    <property type="entry name" value="MUTSd"/>
    <property type="match status" value="1"/>
</dbReference>
<dbReference type="SMART" id="SM00534">
    <property type="entry name" value="MUTSac"/>
    <property type="match status" value="1"/>
</dbReference>
<evidence type="ECO:0000313" key="13">
    <source>
        <dbReference type="EMBL" id="ETW93617.1"/>
    </source>
</evidence>
<dbReference type="EMBL" id="AZHW01001201">
    <property type="protein sequence ID" value="ETW93617.1"/>
    <property type="molecule type" value="Genomic_DNA"/>
</dbReference>
<dbReference type="AlphaFoldDB" id="W4L6E1"/>
<dbReference type="Gene3D" id="1.10.1420.10">
    <property type="match status" value="2"/>
</dbReference>
<evidence type="ECO:0000256" key="3">
    <source>
        <dbReference type="ARBA" id="ARBA00022741"/>
    </source>
</evidence>
<organism evidence="13 14">
    <name type="scientific">Entotheonella factor</name>
    <dbReference type="NCBI Taxonomy" id="1429438"/>
    <lineage>
        <taxon>Bacteria</taxon>
        <taxon>Pseudomonadati</taxon>
        <taxon>Nitrospinota/Tectimicrobiota group</taxon>
        <taxon>Candidatus Tectimicrobiota</taxon>
        <taxon>Candidatus Entotheonellia</taxon>
        <taxon>Candidatus Entotheonellales</taxon>
        <taxon>Candidatus Entotheonellaceae</taxon>
        <taxon>Candidatus Entotheonella</taxon>
    </lineage>
</organism>
<keyword evidence="4 9" id="KW-0227">DNA damage</keyword>
<dbReference type="InterPro" id="IPR005748">
    <property type="entry name" value="DNA_mismatch_repair_MutS"/>
</dbReference>
<dbReference type="NCBIfam" id="TIGR01070">
    <property type="entry name" value="mutS1"/>
    <property type="match status" value="1"/>
</dbReference>
<dbReference type="Gene3D" id="3.40.1170.10">
    <property type="entry name" value="DNA repair protein MutS, domain I"/>
    <property type="match status" value="1"/>
</dbReference>
<dbReference type="InterPro" id="IPR007861">
    <property type="entry name" value="DNA_mismatch_repair_MutS_clamp"/>
</dbReference>
<evidence type="ECO:0000313" key="14">
    <source>
        <dbReference type="Proteomes" id="UP000019141"/>
    </source>
</evidence>
<evidence type="ECO:0000256" key="10">
    <source>
        <dbReference type="RuleBase" id="RU003756"/>
    </source>
</evidence>
<dbReference type="InterPro" id="IPR007695">
    <property type="entry name" value="DNA_mismatch_repair_MutS-lik_N"/>
</dbReference>
<evidence type="ECO:0000256" key="11">
    <source>
        <dbReference type="SAM" id="MobiDB-lite"/>
    </source>
</evidence>
<feature type="region of interest" description="Disordered" evidence="11">
    <location>
        <begin position="805"/>
        <end position="831"/>
    </location>
</feature>
<dbReference type="HOGENOM" id="CLU_002472_1_3_7"/>
<dbReference type="Pfam" id="PF05188">
    <property type="entry name" value="MutS_II"/>
    <property type="match status" value="1"/>
</dbReference>
<comment type="similarity">
    <text evidence="1 9 10">Belongs to the DNA mismatch repair MutS family.</text>
</comment>
<keyword evidence="7 9" id="KW-0234">DNA repair</keyword>
<dbReference type="InterPro" id="IPR036678">
    <property type="entry name" value="MutS_con_dom_sf"/>
</dbReference>
<dbReference type="PATRIC" id="fig|1429438.4.peg.7211"/>
<dbReference type="GO" id="GO:0006298">
    <property type="term" value="P:mismatch repair"/>
    <property type="evidence" value="ECO:0007669"/>
    <property type="project" value="UniProtKB-UniRule"/>
</dbReference>
<keyword evidence="14" id="KW-1185">Reference proteome</keyword>
<dbReference type="Pfam" id="PF00488">
    <property type="entry name" value="MutS_V"/>
    <property type="match status" value="1"/>
</dbReference>
<evidence type="ECO:0000259" key="12">
    <source>
        <dbReference type="PROSITE" id="PS00486"/>
    </source>
</evidence>
<evidence type="ECO:0000256" key="1">
    <source>
        <dbReference type="ARBA" id="ARBA00006271"/>
    </source>
</evidence>
<dbReference type="InterPro" id="IPR000432">
    <property type="entry name" value="DNA_mismatch_repair_MutS_C"/>
</dbReference>
<name>W4L6E1_ENTF1</name>
<feature type="domain" description="DNA mismatch repair proteins mutS family" evidence="12">
    <location>
        <begin position="694"/>
        <end position="710"/>
    </location>
</feature>
<dbReference type="InterPro" id="IPR016151">
    <property type="entry name" value="DNA_mismatch_repair_MutS_N"/>
</dbReference>
<dbReference type="SUPFAM" id="SSF55271">
    <property type="entry name" value="DNA repair protein MutS, domain I"/>
    <property type="match status" value="1"/>
</dbReference>
<dbReference type="Gene3D" id="3.30.420.110">
    <property type="entry name" value="MutS, connector domain"/>
    <property type="match status" value="1"/>
</dbReference>
<comment type="caution">
    <text evidence="13">The sequence shown here is derived from an EMBL/GenBank/DDBJ whole genome shotgun (WGS) entry which is preliminary data.</text>
</comment>
<dbReference type="NCBIfam" id="NF003810">
    <property type="entry name" value="PRK05399.1"/>
    <property type="match status" value="1"/>
</dbReference>
<dbReference type="GO" id="GO:0140664">
    <property type="term" value="F:ATP-dependent DNA damage sensor activity"/>
    <property type="evidence" value="ECO:0007669"/>
    <property type="project" value="InterPro"/>
</dbReference>
<dbReference type="InterPro" id="IPR017261">
    <property type="entry name" value="DNA_mismatch_repair_MutS/MSH"/>
</dbReference>
<evidence type="ECO:0000256" key="9">
    <source>
        <dbReference type="HAMAP-Rule" id="MF_00096"/>
    </source>
</evidence>
<dbReference type="PIRSF" id="PIRSF037677">
    <property type="entry name" value="DNA_mis_repair_Msh6"/>
    <property type="match status" value="1"/>
</dbReference>
<dbReference type="Proteomes" id="UP000019141">
    <property type="component" value="Unassembled WGS sequence"/>
</dbReference>
<protein>
    <recommendedName>
        <fullName evidence="2 9">DNA mismatch repair protein MutS</fullName>
    </recommendedName>
</protein>
<feature type="binding site" evidence="9">
    <location>
        <begin position="620"/>
        <end position="627"/>
    </location>
    <ligand>
        <name>ATP</name>
        <dbReference type="ChEBI" id="CHEBI:30616"/>
    </ligand>
</feature>
<dbReference type="InterPro" id="IPR007860">
    <property type="entry name" value="DNA_mmatch_repair_MutS_con_dom"/>
</dbReference>
<dbReference type="PANTHER" id="PTHR11361">
    <property type="entry name" value="DNA MISMATCH REPAIR PROTEIN MUTS FAMILY MEMBER"/>
    <property type="match status" value="1"/>
</dbReference>
<dbReference type="InterPro" id="IPR045076">
    <property type="entry name" value="MutS"/>
</dbReference>
<dbReference type="InterPro" id="IPR036187">
    <property type="entry name" value="DNA_mismatch_repair_MutS_sf"/>
</dbReference>
<dbReference type="FunFam" id="3.40.50.300:FF:000870">
    <property type="entry name" value="MutS protein homolog 4"/>
    <property type="match status" value="1"/>
</dbReference>
<dbReference type="Gene3D" id="3.40.50.300">
    <property type="entry name" value="P-loop containing nucleotide triphosphate hydrolases"/>
    <property type="match status" value="1"/>
</dbReference>
<dbReference type="GO" id="GO:0030983">
    <property type="term" value="F:mismatched DNA binding"/>
    <property type="evidence" value="ECO:0007669"/>
    <property type="project" value="InterPro"/>
</dbReference>
<dbReference type="PROSITE" id="PS00486">
    <property type="entry name" value="DNA_MISMATCH_REPAIR_2"/>
    <property type="match status" value="1"/>
</dbReference>
<dbReference type="SUPFAM" id="SSF52540">
    <property type="entry name" value="P-loop containing nucleoside triphosphate hydrolases"/>
    <property type="match status" value="1"/>
</dbReference>
<evidence type="ECO:0000256" key="4">
    <source>
        <dbReference type="ARBA" id="ARBA00022763"/>
    </source>
</evidence>
<evidence type="ECO:0000256" key="5">
    <source>
        <dbReference type="ARBA" id="ARBA00022840"/>
    </source>
</evidence>
<dbReference type="FunFam" id="3.40.1170.10:FF:000001">
    <property type="entry name" value="DNA mismatch repair protein MutS"/>
    <property type="match status" value="1"/>
</dbReference>
<evidence type="ECO:0000256" key="2">
    <source>
        <dbReference type="ARBA" id="ARBA00021982"/>
    </source>
</evidence>
<dbReference type="Pfam" id="PF05190">
    <property type="entry name" value="MutS_IV"/>
    <property type="match status" value="1"/>
</dbReference>
<dbReference type="GO" id="GO:0005829">
    <property type="term" value="C:cytosol"/>
    <property type="evidence" value="ECO:0007669"/>
    <property type="project" value="TreeGrafter"/>
</dbReference>
<evidence type="ECO:0000256" key="6">
    <source>
        <dbReference type="ARBA" id="ARBA00023125"/>
    </source>
</evidence>
<keyword evidence="3 9" id="KW-0547">Nucleotide-binding</keyword>
<reference evidence="13 14" key="1">
    <citation type="journal article" date="2014" name="Nature">
        <title>An environmental bacterial taxon with a large and distinct metabolic repertoire.</title>
        <authorList>
            <person name="Wilson M.C."/>
            <person name="Mori T."/>
            <person name="Ruckert C."/>
            <person name="Uria A.R."/>
            <person name="Helf M.J."/>
            <person name="Takada K."/>
            <person name="Gernert C."/>
            <person name="Steffens U.A."/>
            <person name="Heycke N."/>
            <person name="Schmitt S."/>
            <person name="Rinke C."/>
            <person name="Helfrich E.J."/>
            <person name="Brachmann A.O."/>
            <person name="Gurgui C."/>
            <person name="Wakimoto T."/>
            <person name="Kracht M."/>
            <person name="Crusemann M."/>
            <person name="Hentschel U."/>
            <person name="Abe I."/>
            <person name="Matsunaga S."/>
            <person name="Kalinowski J."/>
            <person name="Takeyama H."/>
            <person name="Piel J."/>
        </authorList>
    </citation>
    <scope>NUCLEOTIDE SEQUENCE [LARGE SCALE GENOMIC DNA]</scope>
    <source>
        <strain evidence="14">TSY1</strain>
    </source>
</reference>
<keyword evidence="6 9" id="KW-0238">DNA-binding</keyword>
<accession>W4L6E1</accession>
<gene>
    <name evidence="9" type="primary">mutS</name>
    <name evidence="13" type="ORF">ETSY1_38420</name>
</gene>
<dbReference type="SUPFAM" id="SSF53150">
    <property type="entry name" value="DNA repair protein MutS, domain II"/>
    <property type="match status" value="1"/>
</dbReference>
<keyword evidence="5 9" id="KW-0067">ATP-binding</keyword>
<dbReference type="InterPro" id="IPR027417">
    <property type="entry name" value="P-loop_NTPase"/>
</dbReference>
<dbReference type="GO" id="GO:0005524">
    <property type="term" value="F:ATP binding"/>
    <property type="evidence" value="ECO:0007669"/>
    <property type="project" value="UniProtKB-UniRule"/>
</dbReference>
<dbReference type="HAMAP" id="MF_00096">
    <property type="entry name" value="MutS"/>
    <property type="match status" value="1"/>
</dbReference>
<sequence length="873" mass="96388">MEQPLTTLPRQLTPMMQQYAQAKAEHPDAVVLFRLGDFYEMFAEDAVTCSRLLELVLTSREVGKGRRIAMCGVPVHAVEAYIARLIDAGCKVAICEQMEDARFTKGLVRREIIRVITPGTVVEEGMLAEGDSNFLMAICEADGTYGLAALEVSTGEFLATTLDGADANEALQAELTRLRPAECLIASSQQVLTETLHLNCTLCEPQAFELEAAQQHLEQQFGSDTAWQDGHTPLALRAAGAILQYVQAMHKTALQHLTYLRPYRLSQYMVLDAVTRRNLELVRTMRHGERHGSLLNALDETMTSMGKRLLQRWIEQPLLQCEAIEARLEAVEELVSNAACRAQLRQILRRMYDAERLVGRIACGTANARALAGLRQTLAALPTVRDLLTDCHAPRLQTLLADCSGESDIVALLEQSIVDEPPITIRDGGLIRTGYDAALDDLIRKTDRDKQWVARLQARERQRTGIKSLKVGFNQVFGYYIEVSKANIHLVPADYQRKQTLTNGERYITDKLKERETAILSASEQRVELEYTLFVDIREHLAREAALLQRIASALAQLDTLAALAEVAVLYNYVKPEVGEGAAIHIRQGRHPVVERMVDGFVPNDLALDHEHQRLTILTGPNMAGKSTYLRQLAHIVLLAQMGSFVPAEQAHIGLVDRIFTRVGAVDDIAAGRSTFLVEMSETAHILHHATPQSLLILDEIGKGTSTFEGLSIAWAVALYIVRRLGTRGLFATHYHELTALETLYPGIGNFHMAIRETDDGIIFLRQMVPGGASKSYGLHVARLAGLPTEVLDESARVLSYLEQQGTQPAAGPPPMNGVHGATSEPIKPAPTGLTEQLLSLDLCQVTPLQALTLLHQLQQQVREWTGPGGSAR</sequence>
<dbReference type="PANTHER" id="PTHR11361:SF34">
    <property type="entry name" value="DNA MISMATCH REPAIR PROTEIN MSH1, MITOCHONDRIAL"/>
    <property type="match status" value="1"/>
</dbReference>
<dbReference type="InterPro" id="IPR007696">
    <property type="entry name" value="DNA_mismatch_repair_MutS_core"/>
</dbReference>
<dbReference type="Pfam" id="PF01624">
    <property type="entry name" value="MutS_I"/>
    <property type="match status" value="1"/>
</dbReference>
<evidence type="ECO:0000256" key="8">
    <source>
        <dbReference type="ARBA" id="ARBA00024647"/>
    </source>
</evidence>
<dbReference type="Pfam" id="PF05192">
    <property type="entry name" value="MutS_III"/>
    <property type="match status" value="1"/>
</dbReference>
<evidence type="ECO:0000256" key="7">
    <source>
        <dbReference type="ARBA" id="ARBA00023204"/>
    </source>
</evidence>
<comment type="function">
    <text evidence="8 9">This protein is involved in the repair of mismatches in DNA. It is possible that it carries out the mismatch recognition step. This protein has a weak ATPase activity.</text>
</comment>
<dbReference type="CDD" id="cd03284">
    <property type="entry name" value="ABC_MutS1"/>
    <property type="match status" value="1"/>
</dbReference>
<proteinExistence type="inferred from homology"/>
<dbReference type="SUPFAM" id="SSF48334">
    <property type="entry name" value="DNA repair protein MutS, domain III"/>
    <property type="match status" value="1"/>
</dbReference>
<dbReference type="GO" id="GO:0003684">
    <property type="term" value="F:damaged DNA binding"/>
    <property type="evidence" value="ECO:0007669"/>
    <property type="project" value="UniProtKB-UniRule"/>
</dbReference>
<dbReference type="FunFam" id="1.10.1420.10:FF:000001">
    <property type="entry name" value="DNA mismatch repair protein MutS"/>
    <property type="match status" value="1"/>
</dbReference>